<evidence type="ECO:0000313" key="3">
    <source>
        <dbReference type="Proteomes" id="UP000315226"/>
    </source>
</evidence>
<gene>
    <name evidence="2" type="ORF">SGA01_37080</name>
</gene>
<reference evidence="2 3" key="1">
    <citation type="submission" date="2019-06" db="EMBL/GenBank/DDBJ databases">
        <title>Whole genome shotgun sequence of Streptomyces gardneri NBRC 12865.</title>
        <authorList>
            <person name="Hosoyama A."/>
            <person name="Uohara A."/>
            <person name="Ohji S."/>
            <person name="Ichikawa N."/>
        </authorList>
    </citation>
    <scope>NUCLEOTIDE SEQUENCE [LARGE SCALE GENOMIC DNA]</scope>
    <source>
        <strain evidence="2 3">NBRC 12865</strain>
    </source>
</reference>
<comment type="caution">
    <text evidence="2">The sequence shown here is derived from an EMBL/GenBank/DDBJ whole genome shotgun (WGS) entry which is preliminary data.</text>
</comment>
<feature type="region of interest" description="Disordered" evidence="1">
    <location>
        <begin position="1"/>
        <end position="56"/>
    </location>
</feature>
<organism evidence="2 3">
    <name type="scientific">Streptomyces gardneri</name>
    <dbReference type="NCBI Taxonomy" id="66892"/>
    <lineage>
        <taxon>Bacteria</taxon>
        <taxon>Bacillati</taxon>
        <taxon>Actinomycetota</taxon>
        <taxon>Actinomycetes</taxon>
        <taxon>Kitasatosporales</taxon>
        <taxon>Streptomycetaceae</taxon>
        <taxon>Streptomyces</taxon>
    </lineage>
</organism>
<protein>
    <submittedName>
        <fullName evidence="2">Uncharacterized protein</fullName>
    </submittedName>
</protein>
<evidence type="ECO:0000313" key="2">
    <source>
        <dbReference type="EMBL" id="GEB58103.1"/>
    </source>
</evidence>
<feature type="compositionally biased region" description="Polar residues" evidence="1">
    <location>
        <begin position="29"/>
        <end position="41"/>
    </location>
</feature>
<sequence length="56" mass="6020">MGGSFGGTERQGRWGARRSPRRECLLTKVSVNIDTNPTASLTGPPPDPLPDPFPDI</sequence>
<dbReference type="Proteomes" id="UP000315226">
    <property type="component" value="Unassembled WGS sequence"/>
</dbReference>
<evidence type="ECO:0000256" key="1">
    <source>
        <dbReference type="SAM" id="MobiDB-lite"/>
    </source>
</evidence>
<dbReference type="AlphaFoldDB" id="A0A4Y3RMY1"/>
<proteinExistence type="predicted"/>
<keyword evidence="3" id="KW-1185">Reference proteome</keyword>
<dbReference type="EMBL" id="BJMN01000022">
    <property type="protein sequence ID" value="GEB58103.1"/>
    <property type="molecule type" value="Genomic_DNA"/>
</dbReference>
<accession>A0A4Y3RMY1</accession>
<name>A0A4Y3RMY1_9ACTN</name>
<feature type="compositionally biased region" description="Pro residues" evidence="1">
    <location>
        <begin position="43"/>
        <end position="56"/>
    </location>
</feature>